<evidence type="ECO:0000259" key="3">
    <source>
        <dbReference type="PROSITE" id="PS50053"/>
    </source>
</evidence>
<dbReference type="RefSeq" id="XP_031379975.1">
    <property type="nucleotide sequence ID" value="XM_031524115.1"/>
</dbReference>
<keyword evidence="4" id="KW-1185">Reference proteome</keyword>
<sequence length="295" mass="33394">MLHRANNRSLIGPTLDQQPEEWEVRPGGMLVQKRELGTQASVDPIPMIRVKVQFGHVYHEVRISPHASFGELKKLLVESCGLHHEDQKLIYRNRERGSRTYLDTAGVKDGSRIVLVEDVLSRERRCLEMLKKARIEKAQKSINATTSQINKLAEKVQGLNLAASKGGKVAVTEAEKLTEDLMAHLVKLEGITAEGELNLQRRMQVRRIQECIESLDMLKLNSPVDHGDPLLHHQPGNSVKYLQKPFGLGQDEKKNILNKKPTDSNSTGQRMRPADRPSATQSSTFMMSMQWETFY</sequence>
<evidence type="ECO:0000256" key="2">
    <source>
        <dbReference type="SAM" id="MobiDB-lite"/>
    </source>
</evidence>
<dbReference type="GO" id="GO:0051087">
    <property type="term" value="F:protein-folding chaperone binding"/>
    <property type="evidence" value="ECO:0007669"/>
    <property type="project" value="InterPro"/>
</dbReference>
<reference evidence="5" key="2">
    <citation type="submission" date="2025-08" db="UniProtKB">
        <authorList>
            <consortium name="RefSeq"/>
        </authorList>
    </citation>
    <scope>IDENTIFICATION</scope>
    <source>
        <tissue evidence="5">Leaf</tissue>
    </source>
</reference>
<gene>
    <name evidence="5" type="primary">LOC116195136</name>
</gene>
<evidence type="ECO:0000313" key="4">
    <source>
        <dbReference type="Proteomes" id="UP000515151"/>
    </source>
</evidence>
<dbReference type="Pfam" id="PF02179">
    <property type="entry name" value="BAG"/>
    <property type="match status" value="1"/>
</dbReference>
<dbReference type="SUPFAM" id="SSF54236">
    <property type="entry name" value="Ubiquitin-like"/>
    <property type="match status" value="1"/>
</dbReference>
<reference evidence="4" key="1">
    <citation type="journal article" date="2020" name="Plant Biotechnol. J.">
        <title>The pomegranate (Punica granatum L.) draft genome dissects genetic divergence between soft- and hard-seeded cultivars.</title>
        <authorList>
            <person name="Luo X."/>
            <person name="Li H."/>
            <person name="Wu Z."/>
            <person name="Yao W."/>
            <person name="Zhao P."/>
            <person name="Cao D."/>
            <person name="Yu H."/>
            <person name="Li K."/>
            <person name="Poudel K."/>
            <person name="Zhao D."/>
            <person name="Zhang F."/>
            <person name="Xia X."/>
            <person name="Chen L."/>
            <person name="Wang Q."/>
            <person name="Jing D."/>
            <person name="Cao S."/>
        </authorList>
    </citation>
    <scope>NUCLEOTIDE SEQUENCE [LARGE SCALE GENOMIC DNA]</scope>
    <source>
        <strain evidence="4">cv. Tunisia</strain>
    </source>
</reference>
<feature type="region of interest" description="Disordered" evidence="2">
    <location>
        <begin position="251"/>
        <end position="283"/>
    </location>
</feature>
<proteinExistence type="predicted"/>
<organism evidence="4 5">
    <name type="scientific">Punica granatum</name>
    <name type="common">Pomegranate</name>
    <dbReference type="NCBI Taxonomy" id="22663"/>
    <lineage>
        <taxon>Eukaryota</taxon>
        <taxon>Viridiplantae</taxon>
        <taxon>Streptophyta</taxon>
        <taxon>Embryophyta</taxon>
        <taxon>Tracheophyta</taxon>
        <taxon>Spermatophyta</taxon>
        <taxon>Magnoliopsida</taxon>
        <taxon>eudicotyledons</taxon>
        <taxon>Gunneridae</taxon>
        <taxon>Pentapetalae</taxon>
        <taxon>rosids</taxon>
        <taxon>malvids</taxon>
        <taxon>Myrtales</taxon>
        <taxon>Lythraceae</taxon>
        <taxon>Punica</taxon>
    </lineage>
</organism>
<dbReference type="InterPro" id="IPR000626">
    <property type="entry name" value="Ubiquitin-like_dom"/>
</dbReference>
<dbReference type="PANTHER" id="PTHR12329:SF36">
    <property type="entry name" value="UBIQUITIN-LIKE DOMAIN-CONTAINING PROTEIN"/>
    <property type="match status" value="1"/>
</dbReference>
<dbReference type="Gene3D" id="1.20.58.120">
    <property type="entry name" value="BAG domain"/>
    <property type="match status" value="1"/>
</dbReference>
<dbReference type="InterPro" id="IPR003103">
    <property type="entry name" value="BAG_domain"/>
</dbReference>
<feature type="domain" description="Ubiquitin-like" evidence="3">
    <location>
        <begin position="48"/>
        <end position="116"/>
    </location>
</feature>
<dbReference type="GO" id="GO:0005737">
    <property type="term" value="C:cytoplasm"/>
    <property type="evidence" value="ECO:0007669"/>
    <property type="project" value="TreeGrafter"/>
</dbReference>
<name>A0A6P8CAK9_PUNGR</name>
<dbReference type="AlphaFoldDB" id="A0A6P8CAK9"/>
<dbReference type="Proteomes" id="UP000515151">
    <property type="component" value="Chromosome 1"/>
</dbReference>
<dbReference type="InterPro" id="IPR036533">
    <property type="entry name" value="BAG_dom_sf"/>
</dbReference>
<dbReference type="GO" id="GO:0000774">
    <property type="term" value="F:adenyl-nucleotide exchange factor activity"/>
    <property type="evidence" value="ECO:0007669"/>
    <property type="project" value="TreeGrafter"/>
</dbReference>
<evidence type="ECO:0000313" key="5">
    <source>
        <dbReference type="RefSeq" id="XP_031379975.1"/>
    </source>
</evidence>
<dbReference type="GeneID" id="116195136"/>
<keyword evidence="1" id="KW-0143">Chaperone</keyword>
<dbReference type="InterPro" id="IPR029071">
    <property type="entry name" value="Ubiquitin-like_domsf"/>
</dbReference>
<dbReference type="InterPro" id="IPR039773">
    <property type="entry name" value="BAG_chaperone_regulator"/>
</dbReference>
<dbReference type="PANTHER" id="PTHR12329">
    <property type="entry name" value="BCL2-ASSOCIATED ATHANOGENE"/>
    <property type="match status" value="1"/>
</dbReference>
<dbReference type="Gene3D" id="3.10.20.90">
    <property type="entry name" value="Phosphatidylinositol 3-kinase Catalytic Subunit, Chain A, domain 1"/>
    <property type="match status" value="1"/>
</dbReference>
<evidence type="ECO:0000256" key="1">
    <source>
        <dbReference type="ARBA" id="ARBA00023186"/>
    </source>
</evidence>
<dbReference type="PROSITE" id="PS50053">
    <property type="entry name" value="UBIQUITIN_2"/>
    <property type="match status" value="1"/>
</dbReference>
<accession>A0A6P8CAK9</accession>
<dbReference type="GO" id="GO:0050821">
    <property type="term" value="P:protein stabilization"/>
    <property type="evidence" value="ECO:0007669"/>
    <property type="project" value="TreeGrafter"/>
</dbReference>
<protein>
    <submittedName>
        <fullName evidence="5">BAG family molecular chaperone regulator 1-like</fullName>
    </submittedName>
</protein>
<dbReference type="SUPFAM" id="SSF63491">
    <property type="entry name" value="BAG domain"/>
    <property type="match status" value="1"/>
</dbReference>
<dbReference type="OrthoDB" id="776628at2759"/>